<keyword evidence="3" id="KW-1185">Reference proteome</keyword>
<dbReference type="Proteomes" id="UP001293254">
    <property type="component" value="Unassembled WGS sequence"/>
</dbReference>
<feature type="compositionally biased region" description="Pro residues" evidence="1">
    <location>
        <begin position="170"/>
        <end position="179"/>
    </location>
</feature>
<evidence type="ECO:0000313" key="3">
    <source>
        <dbReference type="Proteomes" id="UP001293254"/>
    </source>
</evidence>
<name>A0AAE1YT37_9LAMI</name>
<protein>
    <submittedName>
        <fullName evidence="2">Uncharacterized protein</fullName>
    </submittedName>
</protein>
<reference evidence="2" key="1">
    <citation type="submission" date="2020-06" db="EMBL/GenBank/DDBJ databases">
        <authorList>
            <person name="Li T."/>
            <person name="Hu X."/>
            <person name="Zhang T."/>
            <person name="Song X."/>
            <person name="Zhang H."/>
            <person name="Dai N."/>
            <person name="Sheng W."/>
            <person name="Hou X."/>
            <person name="Wei L."/>
        </authorList>
    </citation>
    <scope>NUCLEOTIDE SEQUENCE</scope>
    <source>
        <strain evidence="2">3651</strain>
        <tissue evidence="2">Leaf</tissue>
    </source>
</reference>
<reference evidence="2" key="2">
    <citation type="journal article" date="2024" name="Plant">
        <title>Genomic evolution and insights into agronomic trait innovations of Sesamum species.</title>
        <authorList>
            <person name="Miao H."/>
            <person name="Wang L."/>
            <person name="Qu L."/>
            <person name="Liu H."/>
            <person name="Sun Y."/>
            <person name="Le M."/>
            <person name="Wang Q."/>
            <person name="Wei S."/>
            <person name="Zheng Y."/>
            <person name="Lin W."/>
            <person name="Duan Y."/>
            <person name="Cao H."/>
            <person name="Xiong S."/>
            <person name="Wang X."/>
            <person name="Wei L."/>
            <person name="Li C."/>
            <person name="Ma Q."/>
            <person name="Ju M."/>
            <person name="Zhao R."/>
            <person name="Li G."/>
            <person name="Mu C."/>
            <person name="Tian Q."/>
            <person name="Mei H."/>
            <person name="Zhang T."/>
            <person name="Gao T."/>
            <person name="Zhang H."/>
        </authorList>
    </citation>
    <scope>NUCLEOTIDE SEQUENCE</scope>
    <source>
        <strain evidence="2">3651</strain>
    </source>
</reference>
<evidence type="ECO:0000313" key="2">
    <source>
        <dbReference type="EMBL" id="KAK4435178.1"/>
    </source>
</evidence>
<comment type="caution">
    <text evidence="2">The sequence shown here is derived from an EMBL/GenBank/DDBJ whole genome shotgun (WGS) entry which is preliminary data.</text>
</comment>
<gene>
    <name evidence="2" type="ORF">Salat_0681100</name>
</gene>
<organism evidence="2 3">
    <name type="scientific">Sesamum alatum</name>
    <dbReference type="NCBI Taxonomy" id="300844"/>
    <lineage>
        <taxon>Eukaryota</taxon>
        <taxon>Viridiplantae</taxon>
        <taxon>Streptophyta</taxon>
        <taxon>Embryophyta</taxon>
        <taxon>Tracheophyta</taxon>
        <taxon>Spermatophyta</taxon>
        <taxon>Magnoliopsida</taxon>
        <taxon>eudicotyledons</taxon>
        <taxon>Gunneridae</taxon>
        <taxon>Pentapetalae</taxon>
        <taxon>asterids</taxon>
        <taxon>lamiids</taxon>
        <taxon>Lamiales</taxon>
        <taxon>Pedaliaceae</taxon>
        <taxon>Sesamum</taxon>
    </lineage>
</organism>
<evidence type="ECO:0000256" key="1">
    <source>
        <dbReference type="SAM" id="MobiDB-lite"/>
    </source>
</evidence>
<feature type="region of interest" description="Disordered" evidence="1">
    <location>
        <begin position="281"/>
        <end position="326"/>
    </location>
</feature>
<proteinExistence type="predicted"/>
<feature type="compositionally biased region" description="Low complexity" evidence="1">
    <location>
        <begin position="290"/>
        <end position="302"/>
    </location>
</feature>
<sequence>MIFHNVESVYVPLLYLYFLKDISPEKLNNIAWGAAALARIQGGLKSAKTFKGASWLLECFILGRIPRVRNNYIGAAYRLDPFPSLSAPTLIGWSKMLERPSKNRYIDEDYWKQILSNVTGERIFFTTSVLFDDQLISYHMLESAPRQLGIERAFTVPKRYRKKLKAKDPNYPPPPPHPLVDPNYPFGASNDGSNTPHDGPHVQDDGPNAPSEDASLDDHPNDIADPSGTGLNDTLDFDGPDVQNNKPYAPLGDAPLNDHPNIIADPSCTGVNDTFDFDLPHNSNNDLGTSSAGSYDNSDSSAPALRRSKRQRHPVTRWSPISVITL</sequence>
<dbReference type="EMBL" id="JACGWO010000002">
    <property type="protein sequence ID" value="KAK4435178.1"/>
    <property type="molecule type" value="Genomic_DNA"/>
</dbReference>
<accession>A0AAE1YT37</accession>
<dbReference type="AlphaFoldDB" id="A0AAE1YT37"/>
<feature type="compositionally biased region" description="Basic residues" evidence="1">
    <location>
        <begin position="306"/>
        <end position="315"/>
    </location>
</feature>
<feature type="region of interest" description="Disordered" evidence="1">
    <location>
        <begin position="164"/>
        <end position="265"/>
    </location>
</feature>